<dbReference type="Gene3D" id="3.30.710.10">
    <property type="entry name" value="Potassium Channel Kv1.1, Chain A"/>
    <property type="match status" value="1"/>
</dbReference>
<dbReference type="InterPro" id="IPR000210">
    <property type="entry name" value="BTB/POZ_dom"/>
</dbReference>
<dbReference type="AlphaFoldDB" id="C3ZNU2"/>
<evidence type="ECO:0000259" key="3">
    <source>
        <dbReference type="PROSITE" id="PS50097"/>
    </source>
</evidence>
<name>C3ZNU2_BRAFL</name>
<proteinExistence type="predicted"/>
<feature type="domain" description="BTB" evidence="3">
    <location>
        <begin position="83"/>
        <end position="127"/>
    </location>
</feature>
<keyword evidence="1" id="KW-0880">Kelch repeat</keyword>
<dbReference type="InParanoid" id="C3ZNU2"/>
<keyword evidence="2" id="KW-0677">Repeat</keyword>
<dbReference type="InterPro" id="IPR011333">
    <property type="entry name" value="SKP1/BTB/POZ_sf"/>
</dbReference>
<dbReference type="eggNOG" id="KOG4441">
    <property type="taxonomic scope" value="Eukaryota"/>
</dbReference>
<sequence>IFLVPSSLDQLQLQCSCMDLSWIFNISAIKPGSTEAAMFLVGRILIMDVTNKEHTSNVLQELNKQWARAELTDVVLEVEGRCPYFSSMFTSGYAEAKQERIRIQDVSEVAMATILDYAYTGCIKAEPDQVQAVMSAARLLQAVTYRGRIYCIDCGKDSDSSIVEMYNPTTRQWKQSGNGSYYFDTATLMKYGETMYLLTIHNSEVEEEELGWDELALTATRVYKYQPETDSWLEIKDRGSQVPPLAEWFGYGRRTDCLTARMIPMCLGDRTEYSLTFDHDGRDHSGFWFSESPISGISDRDSDELLDPEENDEDMIIYF</sequence>
<dbReference type="PANTHER" id="PTHR24412">
    <property type="entry name" value="KELCH PROTEIN"/>
    <property type="match status" value="1"/>
</dbReference>
<evidence type="ECO:0000313" key="4">
    <source>
        <dbReference type="EMBL" id="EEN45824.1"/>
    </source>
</evidence>
<evidence type="ECO:0000256" key="1">
    <source>
        <dbReference type="ARBA" id="ARBA00022441"/>
    </source>
</evidence>
<dbReference type="SUPFAM" id="SSF50965">
    <property type="entry name" value="Galactose oxidase, central domain"/>
    <property type="match status" value="1"/>
</dbReference>
<dbReference type="EMBL" id="GG666653">
    <property type="protein sequence ID" value="EEN45824.1"/>
    <property type="molecule type" value="Genomic_DNA"/>
</dbReference>
<dbReference type="PANTHER" id="PTHR24412:SF499">
    <property type="entry name" value="KELCH REPEAT AND BTB DOMAIN-CONTAINING PROTEIN 8-LIKE ISOFORM X1"/>
    <property type="match status" value="1"/>
</dbReference>
<gene>
    <name evidence="4" type="ORF">BRAFLDRAFT_90501</name>
</gene>
<dbReference type="SMART" id="SM00225">
    <property type="entry name" value="BTB"/>
    <property type="match status" value="1"/>
</dbReference>
<feature type="non-terminal residue" evidence="4">
    <location>
        <position position="1"/>
    </location>
</feature>
<protein>
    <recommendedName>
        <fullName evidence="3">BTB domain-containing protein</fullName>
    </recommendedName>
</protein>
<organism>
    <name type="scientific">Branchiostoma floridae</name>
    <name type="common">Florida lancelet</name>
    <name type="synonym">Amphioxus</name>
    <dbReference type="NCBI Taxonomy" id="7739"/>
    <lineage>
        <taxon>Eukaryota</taxon>
        <taxon>Metazoa</taxon>
        <taxon>Chordata</taxon>
        <taxon>Cephalochordata</taxon>
        <taxon>Leptocardii</taxon>
        <taxon>Amphioxiformes</taxon>
        <taxon>Branchiostomatidae</taxon>
        <taxon>Branchiostoma</taxon>
    </lineage>
</organism>
<accession>C3ZNU2</accession>
<reference evidence="4" key="1">
    <citation type="journal article" date="2008" name="Nature">
        <title>The amphioxus genome and the evolution of the chordate karyotype.</title>
        <authorList>
            <consortium name="US DOE Joint Genome Institute (JGI-PGF)"/>
            <person name="Putnam N.H."/>
            <person name="Butts T."/>
            <person name="Ferrier D.E.K."/>
            <person name="Furlong R.F."/>
            <person name="Hellsten U."/>
            <person name="Kawashima T."/>
            <person name="Robinson-Rechavi M."/>
            <person name="Shoguchi E."/>
            <person name="Terry A."/>
            <person name="Yu J.-K."/>
            <person name="Benito-Gutierrez E.L."/>
            <person name="Dubchak I."/>
            <person name="Garcia-Fernandez J."/>
            <person name="Gibson-Brown J.J."/>
            <person name="Grigoriev I.V."/>
            <person name="Horton A.C."/>
            <person name="de Jong P.J."/>
            <person name="Jurka J."/>
            <person name="Kapitonov V.V."/>
            <person name="Kohara Y."/>
            <person name="Kuroki Y."/>
            <person name="Lindquist E."/>
            <person name="Lucas S."/>
            <person name="Osoegawa K."/>
            <person name="Pennacchio L.A."/>
            <person name="Salamov A.A."/>
            <person name="Satou Y."/>
            <person name="Sauka-Spengler T."/>
            <person name="Schmutz J."/>
            <person name="Shin-I T."/>
            <person name="Toyoda A."/>
            <person name="Bronner-Fraser M."/>
            <person name="Fujiyama A."/>
            <person name="Holland L.Z."/>
            <person name="Holland P.W.H."/>
            <person name="Satoh N."/>
            <person name="Rokhsar D.S."/>
        </authorList>
    </citation>
    <scope>NUCLEOTIDE SEQUENCE [LARGE SCALE GENOMIC DNA]</scope>
    <source>
        <strain evidence="4">S238N-H82</strain>
        <tissue evidence="4">Testes</tissue>
    </source>
</reference>
<dbReference type="SUPFAM" id="SSF54695">
    <property type="entry name" value="POZ domain"/>
    <property type="match status" value="1"/>
</dbReference>
<dbReference type="Pfam" id="PF00651">
    <property type="entry name" value="BTB"/>
    <property type="match status" value="1"/>
</dbReference>
<dbReference type="InterPro" id="IPR011043">
    <property type="entry name" value="Gal_Oxase/kelch_b-propeller"/>
</dbReference>
<evidence type="ECO:0000256" key="2">
    <source>
        <dbReference type="ARBA" id="ARBA00022737"/>
    </source>
</evidence>
<dbReference type="PROSITE" id="PS50097">
    <property type="entry name" value="BTB"/>
    <property type="match status" value="1"/>
</dbReference>